<evidence type="ECO:0000256" key="1">
    <source>
        <dbReference type="SAM" id="Phobius"/>
    </source>
</evidence>
<keyword evidence="1" id="KW-0472">Membrane</keyword>
<evidence type="ECO:0000313" key="3">
    <source>
        <dbReference type="Proteomes" id="UP000282760"/>
    </source>
</evidence>
<organism evidence="2 3">
    <name type="scientific">Pseudomonas syringae</name>
    <dbReference type="NCBI Taxonomy" id="317"/>
    <lineage>
        <taxon>Bacteria</taxon>
        <taxon>Pseudomonadati</taxon>
        <taxon>Pseudomonadota</taxon>
        <taxon>Gammaproteobacteria</taxon>
        <taxon>Pseudomonadales</taxon>
        <taxon>Pseudomonadaceae</taxon>
        <taxon>Pseudomonas</taxon>
    </lineage>
</organism>
<evidence type="ECO:0008006" key="4">
    <source>
        <dbReference type="Google" id="ProtNLM"/>
    </source>
</evidence>
<accession>A0A3T0JWE5</accession>
<name>A0A3T0JWE5_PSESX</name>
<keyword evidence="1" id="KW-1133">Transmembrane helix</keyword>
<feature type="transmembrane region" description="Helical" evidence="1">
    <location>
        <begin position="84"/>
        <end position="106"/>
    </location>
</feature>
<protein>
    <recommendedName>
        <fullName evidence="4">Permease</fullName>
    </recommendedName>
</protein>
<keyword evidence="1" id="KW-0812">Transmembrane</keyword>
<gene>
    <name evidence="2" type="ORF">CT157_17805</name>
</gene>
<feature type="transmembrane region" description="Helical" evidence="1">
    <location>
        <begin position="137"/>
        <end position="155"/>
    </location>
</feature>
<evidence type="ECO:0000313" key="2">
    <source>
        <dbReference type="EMBL" id="AZV27784.1"/>
    </source>
</evidence>
<dbReference type="Proteomes" id="UP000282760">
    <property type="component" value="Chromosome"/>
</dbReference>
<dbReference type="AlphaFoldDB" id="A0A3T0JWE5"/>
<sequence>MDKKEIKRQLDEMLDAGRSKNETFKAFSGGAVKDRVLAYWIGSRIDPQLRRQHARKVTILIVLTCIQALLGALAGFFMGLDIGVGFALVFTLIAAGIPLLFAWGFYKYSAQAYTIYVILTLSQISRLFKGYSEDPVSTLIAAGLTLAMVFFVAWLKTKLFPDLGFIGSKKIKGQFVFSN</sequence>
<dbReference type="EMBL" id="CP024646">
    <property type="protein sequence ID" value="AZV27784.1"/>
    <property type="molecule type" value="Genomic_DNA"/>
</dbReference>
<proteinExistence type="predicted"/>
<reference evidence="2 3" key="1">
    <citation type="submission" date="2017-11" db="EMBL/GenBank/DDBJ databases">
        <title>Effect of PGPRs.</title>
        <authorList>
            <person name="Oliva R."/>
            <person name="Nong J."/>
            <person name="Roman V."/>
        </authorList>
    </citation>
    <scope>NUCLEOTIDE SEQUENCE [LARGE SCALE GENOMIC DNA]</scope>
    <source>
        <strain evidence="2">Inb918</strain>
    </source>
</reference>
<feature type="transmembrane region" description="Helical" evidence="1">
    <location>
        <begin position="57"/>
        <end position="78"/>
    </location>
</feature>